<evidence type="ECO:0000256" key="7">
    <source>
        <dbReference type="ARBA" id="ARBA00022691"/>
    </source>
</evidence>
<gene>
    <name evidence="8" type="ORF">GBAR_LOCUS26156</name>
</gene>
<accession>A0AA35XCH3</accession>
<dbReference type="PANTHER" id="PTHR11579">
    <property type="entry name" value="PROTEIN-L-ISOASPARTATE O-METHYLTRANSFERASE"/>
    <property type="match status" value="1"/>
</dbReference>
<evidence type="ECO:0000256" key="2">
    <source>
        <dbReference type="ARBA" id="ARBA00005369"/>
    </source>
</evidence>
<comment type="similarity">
    <text evidence="2">Belongs to the methyltransferase superfamily. L-isoaspartyl/D-aspartyl protein methyltransferase family.</text>
</comment>
<evidence type="ECO:0000313" key="8">
    <source>
        <dbReference type="EMBL" id="CAI8047336.1"/>
    </source>
</evidence>
<dbReference type="EMBL" id="CASHTH010003626">
    <property type="protein sequence ID" value="CAI8047336.1"/>
    <property type="molecule type" value="Genomic_DNA"/>
</dbReference>
<dbReference type="AlphaFoldDB" id="A0AA35XCH3"/>
<evidence type="ECO:0000256" key="3">
    <source>
        <dbReference type="ARBA" id="ARBA00011890"/>
    </source>
</evidence>
<dbReference type="HAMAP" id="MF_00090">
    <property type="entry name" value="PIMT"/>
    <property type="match status" value="1"/>
</dbReference>
<comment type="caution">
    <text evidence="8">The sequence shown here is derived from an EMBL/GenBank/DDBJ whole genome shotgun (WGS) entry which is preliminary data.</text>
</comment>
<keyword evidence="5" id="KW-0489">Methyltransferase</keyword>
<keyword evidence="6" id="KW-0808">Transferase</keyword>
<dbReference type="Proteomes" id="UP001174909">
    <property type="component" value="Unassembled WGS sequence"/>
</dbReference>
<keyword evidence="4" id="KW-0963">Cytoplasm</keyword>
<comment type="subcellular location">
    <subcellularLocation>
        <location evidence="1">Cytoplasm</location>
    </subcellularLocation>
</comment>
<dbReference type="Pfam" id="PF01135">
    <property type="entry name" value="PCMT"/>
    <property type="match status" value="1"/>
</dbReference>
<sequence>MKAANSNRDQFAILRRTMVEQVALHADHVSGKTGRTAIASPVMEAIERVPRHAFVPVEMTLYAYLDSPLPIGCGKTISQPFIVALMTDLLELGAEDRVLEIGTGLGYQAALLAELAAEVFTVELIEELAQSGRRRLGEQGYGNVQFRVGDGSLGWPDHAPFDRIIATAAPDLIPPALLQQLKTGGRMVIPAGLEDDQRLLLVTKDEGGRFETEEILPVRFSQLMSADDD</sequence>
<dbReference type="CDD" id="cd02440">
    <property type="entry name" value="AdoMet_MTases"/>
    <property type="match status" value="1"/>
</dbReference>
<dbReference type="NCBIfam" id="TIGR00080">
    <property type="entry name" value="pimt"/>
    <property type="match status" value="1"/>
</dbReference>
<dbReference type="InterPro" id="IPR000682">
    <property type="entry name" value="PCMT"/>
</dbReference>
<reference evidence="8" key="1">
    <citation type="submission" date="2023-03" db="EMBL/GenBank/DDBJ databases">
        <authorList>
            <person name="Steffen K."/>
            <person name="Cardenas P."/>
        </authorList>
    </citation>
    <scope>NUCLEOTIDE SEQUENCE</scope>
</reference>
<dbReference type="GO" id="GO:0005737">
    <property type="term" value="C:cytoplasm"/>
    <property type="evidence" value="ECO:0007669"/>
    <property type="project" value="UniProtKB-SubCell"/>
</dbReference>
<evidence type="ECO:0000256" key="6">
    <source>
        <dbReference type="ARBA" id="ARBA00022679"/>
    </source>
</evidence>
<evidence type="ECO:0000256" key="4">
    <source>
        <dbReference type="ARBA" id="ARBA00022490"/>
    </source>
</evidence>
<evidence type="ECO:0000256" key="5">
    <source>
        <dbReference type="ARBA" id="ARBA00022603"/>
    </source>
</evidence>
<evidence type="ECO:0000313" key="9">
    <source>
        <dbReference type="Proteomes" id="UP001174909"/>
    </source>
</evidence>
<protein>
    <recommendedName>
        <fullName evidence="3">protein-L-isoaspartate(D-aspartate) O-methyltransferase</fullName>
        <ecNumber evidence="3">2.1.1.77</ecNumber>
    </recommendedName>
</protein>
<organism evidence="8 9">
    <name type="scientific">Geodia barretti</name>
    <name type="common">Barrett's horny sponge</name>
    <dbReference type="NCBI Taxonomy" id="519541"/>
    <lineage>
        <taxon>Eukaryota</taxon>
        <taxon>Metazoa</taxon>
        <taxon>Porifera</taxon>
        <taxon>Demospongiae</taxon>
        <taxon>Heteroscleromorpha</taxon>
        <taxon>Tetractinellida</taxon>
        <taxon>Astrophorina</taxon>
        <taxon>Geodiidae</taxon>
        <taxon>Geodia</taxon>
    </lineage>
</organism>
<keyword evidence="7" id="KW-0949">S-adenosyl-L-methionine</keyword>
<dbReference type="FunFam" id="3.40.50.150:FF:000010">
    <property type="entry name" value="Protein-L-isoaspartate O-methyltransferase"/>
    <property type="match status" value="1"/>
</dbReference>
<dbReference type="GO" id="GO:0004719">
    <property type="term" value="F:protein-L-isoaspartate (D-aspartate) O-methyltransferase activity"/>
    <property type="evidence" value="ECO:0007669"/>
    <property type="project" value="UniProtKB-EC"/>
</dbReference>
<dbReference type="PANTHER" id="PTHR11579:SF0">
    <property type="entry name" value="PROTEIN-L-ISOASPARTATE(D-ASPARTATE) O-METHYLTRANSFERASE"/>
    <property type="match status" value="1"/>
</dbReference>
<proteinExistence type="inferred from homology"/>
<name>A0AA35XCH3_GEOBA</name>
<dbReference type="SUPFAM" id="SSF53335">
    <property type="entry name" value="S-adenosyl-L-methionine-dependent methyltransferases"/>
    <property type="match status" value="1"/>
</dbReference>
<evidence type="ECO:0000256" key="1">
    <source>
        <dbReference type="ARBA" id="ARBA00004496"/>
    </source>
</evidence>
<dbReference type="EC" id="2.1.1.77" evidence="3"/>
<dbReference type="PROSITE" id="PS01279">
    <property type="entry name" value="PCMT"/>
    <property type="match status" value="1"/>
</dbReference>
<dbReference type="NCBIfam" id="NF001453">
    <property type="entry name" value="PRK00312.1"/>
    <property type="match status" value="1"/>
</dbReference>
<dbReference type="InterPro" id="IPR029063">
    <property type="entry name" value="SAM-dependent_MTases_sf"/>
</dbReference>
<dbReference type="GO" id="GO:0032259">
    <property type="term" value="P:methylation"/>
    <property type="evidence" value="ECO:0007669"/>
    <property type="project" value="UniProtKB-KW"/>
</dbReference>
<dbReference type="Gene3D" id="3.40.50.150">
    <property type="entry name" value="Vaccinia Virus protein VP39"/>
    <property type="match status" value="1"/>
</dbReference>
<keyword evidence="9" id="KW-1185">Reference proteome</keyword>